<evidence type="ECO:0000313" key="1">
    <source>
        <dbReference type="EMBL" id="DAE10131.1"/>
    </source>
</evidence>
<sequence length="83" mass="9348">MPTMSDKEKIEKAYDADVCILCASKERARELETKSELQGNAIEAIAIRSLIYNHQKYSDHLDAEFVIDDLKGILSALGIYEVD</sequence>
<accession>A0A8S5PUE1</accession>
<organism evidence="1">
    <name type="scientific">Siphoviridae sp. ctGuJ10</name>
    <dbReference type="NCBI Taxonomy" id="2825418"/>
    <lineage>
        <taxon>Viruses</taxon>
        <taxon>Duplodnaviria</taxon>
        <taxon>Heunggongvirae</taxon>
        <taxon>Uroviricota</taxon>
        <taxon>Caudoviricetes</taxon>
    </lineage>
</organism>
<dbReference type="EMBL" id="BK015503">
    <property type="protein sequence ID" value="DAE10131.1"/>
    <property type="molecule type" value="Genomic_DNA"/>
</dbReference>
<reference evidence="1" key="1">
    <citation type="journal article" date="2021" name="Proc. Natl. Acad. Sci. U.S.A.">
        <title>A Catalog of Tens of Thousands of Viruses from Human Metagenomes Reveals Hidden Associations with Chronic Diseases.</title>
        <authorList>
            <person name="Tisza M.J."/>
            <person name="Buck C.B."/>
        </authorList>
    </citation>
    <scope>NUCLEOTIDE SEQUENCE</scope>
    <source>
        <strain evidence="1">CtGuJ10</strain>
    </source>
</reference>
<protein>
    <submittedName>
        <fullName evidence="1">Uncharacterized protein</fullName>
    </submittedName>
</protein>
<proteinExistence type="predicted"/>
<name>A0A8S5PUE1_9CAUD</name>